<evidence type="ECO:0000256" key="2">
    <source>
        <dbReference type="ARBA" id="ARBA00022777"/>
    </source>
</evidence>
<keyword evidence="4" id="KW-0472">Membrane</keyword>
<evidence type="ECO:0000313" key="6">
    <source>
        <dbReference type="EMBL" id="AYD89538.1"/>
    </source>
</evidence>
<dbReference type="Proteomes" id="UP000273001">
    <property type="component" value="Chromosome"/>
</dbReference>
<dbReference type="InterPro" id="IPR011712">
    <property type="entry name" value="Sig_transdc_His_kin_sub3_dim/P"/>
</dbReference>
<dbReference type="PANTHER" id="PTHR24421">
    <property type="entry name" value="NITRATE/NITRITE SENSOR PROTEIN NARX-RELATED"/>
    <property type="match status" value="1"/>
</dbReference>
<keyword evidence="4" id="KW-0812">Transmembrane</keyword>
<feature type="transmembrane region" description="Helical" evidence="4">
    <location>
        <begin position="141"/>
        <end position="160"/>
    </location>
</feature>
<keyword evidence="2 6" id="KW-0418">Kinase</keyword>
<evidence type="ECO:0000259" key="5">
    <source>
        <dbReference type="Pfam" id="PF07730"/>
    </source>
</evidence>
<accession>A0ABN5PPG4</accession>
<dbReference type="EMBL" id="CP032514">
    <property type="protein sequence ID" value="AYD89538.1"/>
    <property type="molecule type" value="Genomic_DNA"/>
</dbReference>
<feature type="transmembrane region" description="Helical" evidence="4">
    <location>
        <begin position="74"/>
        <end position="106"/>
    </location>
</feature>
<keyword evidence="1" id="KW-0808">Transferase</keyword>
<dbReference type="GO" id="GO:0016301">
    <property type="term" value="F:kinase activity"/>
    <property type="evidence" value="ECO:0007669"/>
    <property type="project" value="UniProtKB-KW"/>
</dbReference>
<dbReference type="InterPro" id="IPR050482">
    <property type="entry name" value="Sensor_HK_TwoCompSys"/>
</dbReference>
<evidence type="ECO:0000256" key="3">
    <source>
        <dbReference type="ARBA" id="ARBA00023012"/>
    </source>
</evidence>
<evidence type="ECO:0000256" key="4">
    <source>
        <dbReference type="SAM" id="Phobius"/>
    </source>
</evidence>
<dbReference type="RefSeq" id="WP_120204111.1">
    <property type="nucleotide sequence ID" value="NZ_CP032514.1"/>
</dbReference>
<sequence length="374" mass="39585">MAVVWVGFLALPLILLHTGHVEPWRRVAGSAGIIGFTLTYTWATFLMVDTRSADQPDLASPGWSALRGPALSRLVLLMVFTGLTTAATGWLAAYLFPFFCAFLLYISPLVPVLPGICLVMVAIGVLDAAILTWAPSPYARWMALGCCAGGVIIILSRLSMESSRRQAQADRHLAAATEREEISRDVHDILGHSLTLLTLKAEVAHRLLAHDPQAAERELAQVIELSRAALADVRTTVSRLRTPDLASQLASSRSAFAAADLTVAVSGSASSVPLPQRELVAWTLREATTNILRHARATRVSIQLAPGLVRVTDDGQGLGGAPMGNGLLGLHRRVEAAGGRLVLTSPAPASVATPDRGTAVAAGGRPGTCLEVRL</sequence>
<feature type="transmembrane region" description="Helical" evidence="4">
    <location>
        <begin position="28"/>
        <end position="48"/>
    </location>
</feature>
<keyword evidence="4" id="KW-1133">Transmembrane helix</keyword>
<dbReference type="Gene3D" id="3.30.565.10">
    <property type="entry name" value="Histidine kinase-like ATPase, C-terminal domain"/>
    <property type="match status" value="1"/>
</dbReference>
<organism evidence="6 7">
    <name type="scientific">Actinomyces lilanjuaniae</name>
    <dbReference type="NCBI Taxonomy" id="2321394"/>
    <lineage>
        <taxon>Bacteria</taxon>
        <taxon>Bacillati</taxon>
        <taxon>Actinomycetota</taxon>
        <taxon>Actinomycetes</taxon>
        <taxon>Actinomycetales</taxon>
        <taxon>Actinomycetaceae</taxon>
        <taxon>Actinomyces</taxon>
    </lineage>
</organism>
<keyword evidence="7" id="KW-1185">Reference proteome</keyword>
<protein>
    <submittedName>
        <fullName evidence="6">Two-component sensor histidine kinase</fullName>
    </submittedName>
</protein>
<dbReference type="SUPFAM" id="SSF55874">
    <property type="entry name" value="ATPase domain of HSP90 chaperone/DNA topoisomerase II/histidine kinase"/>
    <property type="match status" value="1"/>
</dbReference>
<dbReference type="Gene3D" id="1.20.5.1930">
    <property type="match status" value="1"/>
</dbReference>
<feature type="transmembrane region" description="Helical" evidence="4">
    <location>
        <begin position="112"/>
        <end position="134"/>
    </location>
</feature>
<keyword evidence="3" id="KW-0902">Two-component regulatory system</keyword>
<dbReference type="InterPro" id="IPR036890">
    <property type="entry name" value="HATPase_C_sf"/>
</dbReference>
<proteinExistence type="predicted"/>
<gene>
    <name evidence="6" type="ORF">D5R93_04725</name>
</gene>
<reference evidence="6 7" key="1">
    <citation type="submission" date="2018-09" db="EMBL/GenBank/DDBJ databases">
        <authorList>
            <person name="Li J."/>
        </authorList>
    </citation>
    <scope>NUCLEOTIDE SEQUENCE [LARGE SCALE GENOMIC DNA]</scope>
    <source>
        <strain evidence="6 7">2129</strain>
    </source>
</reference>
<dbReference type="PANTHER" id="PTHR24421:SF63">
    <property type="entry name" value="SENSOR HISTIDINE KINASE DESK"/>
    <property type="match status" value="1"/>
</dbReference>
<dbReference type="CDD" id="cd16917">
    <property type="entry name" value="HATPase_UhpB-NarQ-NarX-like"/>
    <property type="match status" value="1"/>
</dbReference>
<feature type="domain" description="Signal transduction histidine kinase subgroup 3 dimerisation and phosphoacceptor" evidence="5">
    <location>
        <begin position="178"/>
        <end position="244"/>
    </location>
</feature>
<evidence type="ECO:0000313" key="7">
    <source>
        <dbReference type="Proteomes" id="UP000273001"/>
    </source>
</evidence>
<evidence type="ECO:0000256" key="1">
    <source>
        <dbReference type="ARBA" id="ARBA00022679"/>
    </source>
</evidence>
<dbReference type="Pfam" id="PF07730">
    <property type="entry name" value="HisKA_3"/>
    <property type="match status" value="1"/>
</dbReference>
<name>A0ABN5PPG4_9ACTO</name>